<protein>
    <recommendedName>
        <fullName evidence="3">ParB/Sulfiredoxin domain-containing protein</fullName>
    </recommendedName>
</protein>
<evidence type="ECO:0000313" key="2">
    <source>
        <dbReference type="Proteomes" id="UP000010471"/>
    </source>
</evidence>
<dbReference type="KEGG" id="mic:Mic7113_3571"/>
<dbReference type="STRING" id="1173027.Mic7113_3571"/>
<dbReference type="PATRIC" id="fig|1173027.3.peg.3927"/>
<dbReference type="eggNOG" id="COG1475">
    <property type="taxonomic scope" value="Bacteria"/>
</dbReference>
<dbReference type="SUPFAM" id="SSF160975">
    <property type="entry name" value="AF1531-like"/>
    <property type="match status" value="1"/>
</dbReference>
<dbReference type="RefSeq" id="WP_015183437.1">
    <property type="nucleotide sequence ID" value="NC_019738.1"/>
</dbReference>
<dbReference type="Proteomes" id="UP000010471">
    <property type="component" value="Chromosome"/>
</dbReference>
<dbReference type="HOGENOM" id="CLU_096339_0_0_3"/>
<accession>K9WFU8</accession>
<evidence type="ECO:0008006" key="3">
    <source>
        <dbReference type="Google" id="ProtNLM"/>
    </source>
</evidence>
<proteinExistence type="predicted"/>
<gene>
    <name evidence="1" type="ORF">Mic7113_3571</name>
</gene>
<sequence>MKLSTSLVAVKKISSTVPRSSFADDELEQAARLVLAAEGVINPIILHRTSLESYEVVDGHFEYYASARAREIDPRKGEMIGAFIIEDENEEVIKEQVKLLRKPKPVVSNDGASSSNVTESRLINIESKQTNLESRLETRINDLKAEQGRERQKIEDEINKLKNQIPNRIEPLEVFNTLRDSDLIIRLRAAGITGKTATTIIEKIQTTRKKQKFESLSDVVARVEGLSDKRMISIIDSWSRISFD</sequence>
<reference evidence="1 2" key="1">
    <citation type="submission" date="2012-06" db="EMBL/GenBank/DDBJ databases">
        <title>Finished chromosome of genome of Microcoleus sp. PCC 7113.</title>
        <authorList>
            <consortium name="US DOE Joint Genome Institute"/>
            <person name="Gugger M."/>
            <person name="Coursin T."/>
            <person name="Rippka R."/>
            <person name="Tandeau De Marsac N."/>
            <person name="Huntemann M."/>
            <person name="Wei C.-L."/>
            <person name="Han J."/>
            <person name="Detter J.C."/>
            <person name="Han C."/>
            <person name="Tapia R."/>
            <person name="Chen A."/>
            <person name="Kyrpides N."/>
            <person name="Mavromatis K."/>
            <person name="Markowitz V."/>
            <person name="Szeto E."/>
            <person name="Ivanova N."/>
            <person name="Pagani I."/>
            <person name="Pati A."/>
            <person name="Goodwin L."/>
            <person name="Nordberg H.P."/>
            <person name="Cantor M.N."/>
            <person name="Hua S.X."/>
            <person name="Woyke T."/>
            <person name="Kerfeld C.A."/>
        </authorList>
    </citation>
    <scope>NUCLEOTIDE SEQUENCE [LARGE SCALE GENOMIC DNA]</scope>
    <source>
        <strain evidence="1 2">PCC 7113</strain>
    </source>
</reference>
<dbReference type="OrthoDB" id="427080at2"/>
<name>K9WFU8_9CYAN</name>
<organism evidence="1 2">
    <name type="scientific">Allocoleopsis franciscana PCC 7113</name>
    <dbReference type="NCBI Taxonomy" id="1173027"/>
    <lineage>
        <taxon>Bacteria</taxon>
        <taxon>Bacillati</taxon>
        <taxon>Cyanobacteriota</taxon>
        <taxon>Cyanophyceae</taxon>
        <taxon>Coleofasciculales</taxon>
        <taxon>Coleofasciculaceae</taxon>
        <taxon>Allocoleopsis</taxon>
        <taxon>Allocoleopsis franciscana</taxon>
    </lineage>
</organism>
<dbReference type="AlphaFoldDB" id="K9WFU8"/>
<keyword evidence="2" id="KW-1185">Reference proteome</keyword>
<evidence type="ECO:0000313" key="1">
    <source>
        <dbReference type="EMBL" id="AFZ19295.1"/>
    </source>
</evidence>
<dbReference type="EMBL" id="CP003630">
    <property type="protein sequence ID" value="AFZ19295.1"/>
    <property type="molecule type" value="Genomic_DNA"/>
</dbReference>